<keyword evidence="2" id="KW-1185">Reference proteome</keyword>
<dbReference type="InParanoid" id="A0A061G8W8"/>
<organism evidence="1 2">
    <name type="scientific">Theobroma cacao</name>
    <name type="common">Cacao</name>
    <name type="synonym">Cocoa</name>
    <dbReference type="NCBI Taxonomy" id="3641"/>
    <lineage>
        <taxon>Eukaryota</taxon>
        <taxon>Viridiplantae</taxon>
        <taxon>Streptophyta</taxon>
        <taxon>Embryophyta</taxon>
        <taxon>Tracheophyta</taxon>
        <taxon>Spermatophyta</taxon>
        <taxon>Magnoliopsida</taxon>
        <taxon>eudicotyledons</taxon>
        <taxon>Gunneridae</taxon>
        <taxon>Pentapetalae</taxon>
        <taxon>rosids</taxon>
        <taxon>malvids</taxon>
        <taxon>Malvales</taxon>
        <taxon>Malvaceae</taxon>
        <taxon>Byttnerioideae</taxon>
        <taxon>Theobroma</taxon>
    </lineage>
</organism>
<proteinExistence type="predicted"/>
<sequence>MTSRLVNLGRLLGPSDPFLEAPLNLVHENQPLNKLPSFLLTPSLLKRCIWGLLPVAFFFNPITLFSEATYPVLQFFDPSSGTLWCFKRINSLSTGSSTYVNSLAGYFRPPVERAASNNMGFPITATNNLPAGAPNSGHGDSQMLL</sequence>
<reference evidence="1 2" key="1">
    <citation type="journal article" date="2013" name="Genome Biol.">
        <title>The genome sequence of the most widely cultivated cacao type and its use to identify candidate genes regulating pod color.</title>
        <authorList>
            <person name="Motamayor J.C."/>
            <person name="Mockaitis K."/>
            <person name="Schmutz J."/>
            <person name="Haiminen N."/>
            <person name="Iii D.L."/>
            <person name="Cornejo O."/>
            <person name="Findley S.D."/>
            <person name="Zheng P."/>
            <person name="Utro F."/>
            <person name="Royaert S."/>
            <person name="Saski C."/>
            <person name="Jenkins J."/>
            <person name="Podicheti R."/>
            <person name="Zhao M."/>
            <person name="Scheffler B.E."/>
            <person name="Stack J.C."/>
            <person name="Feltus F.A."/>
            <person name="Mustiga G.M."/>
            <person name="Amores F."/>
            <person name="Phillips W."/>
            <person name="Marelli J.P."/>
            <person name="May G.D."/>
            <person name="Shapiro H."/>
            <person name="Ma J."/>
            <person name="Bustamante C.D."/>
            <person name="Schnell R.J."/>
            <person name="Main D."/>
            <person name="Gilbert D."/>
            <person name="Parida L."/>
            <person name="Kuhn D.N."/>
        </authorList>
    </citation>
    <scope>NUCLEOTIDE SEQUENCE [LARGE SCALE GENOMIC DNA]</scope>
    <source>
        <strain evidence="2">cv. Matina 1-6</strain>
    </source>
</reference>
<accession>A0A061G8W8</accession>
<name>A0A061G8W8_THECC</name>
<dbReference type="EMBL" id="CM001884">
    <property type="protein sequence ID" value="EOY25868.1"/>
    <property type="molecule type" value="Genomic_DNA"/>
</dbReference>
<dbReference type="HOGENOM" id="CLU_1790400_0_0_1"/>
<evidence type="ECO:0000313" key="1">
    <source>
        <dbReference type="EMBL" id="EOY25868.1"/>
    </source>
</evidence>
<gene>
    <name evidence="1" type="ORF">TCM_027239</name>
</gene>
<dbReference type="Gramene" id="EOY25868">
    <property type="protein sequence ID" value="EOY25868"/>
    <property type="gene ID" value="TCM_027239"/>
</dbReference>
<dbReference type="AlphaFoldDB" id="A0A061G8W8"/>
<evidence type="ECO:0000313" key="2">
    <source>
        <dbReference type="Proteomes" id="UP000026915"/>
    </source>
</evidence>
<dbReference type="STRING" id="3641.A0A061G8W8"/>
<dbReference type="Proteomes" id="UP000026915">
    <property type="component" value="Chromosome 6"/>
</dbReference>
<protein>
    <submittedName>
        <fullName evidence="1">Uncharacterized protein</fullName>
    </submittedName>
</protein>